<feature type="transmembrane region" description="Helical" evidence="7">
    <location>
        <begin position="174"/>
        <end position="192"/>
    </location>
</feature>
<keyword evidence="9" id="KW-0012">Acyltransferase</keyword>
<feature type="transmembrane region" description="Helical" evidence="7">
    <location>
        <begin position="236"/>
        <end position="257"/>
    </location>
</feature>
<organism evidence="9 10">
    <name type="scientific">Rhizobium gallicum</name>
    <dbReference type="NCBI Taxonomy" id="56730"/>
    <lineage>
        <taxon>Bacteria</taxon>
        <taxon>Pseudomonadati</taxon>
        <taxon>Pseudomonadota</taxon>
        <taxon>Alphaproteobacteria</taxon>
        <taxon>Hyphomicrobiales</taxon>
        <taxon>Rhizobiaceae</taxon>
        <taxon>Rhizobium/Agrobacterium group</taxon>
        <taxon>Rhizobium</taxon>
    </lineage>
</organism>
<evidence type="ECO:0000256" key="7">
    <source>
        <dbReference type="SAM" id="Phobius"/>
    </source>
</evidence>
<dbReference type="GO" id="GO:0009246">
    <property type="term" value="P:enterobacterial common antigen biosynthetic process"/>
    <property type="evidence" value="ECO:0007669"/>
    <property type="project" value="TreeGrafter"/>
</dbReference>
<proteinExistence type="inferred from homology"/>
<evidence type="ECO:0000313" key="9">
    <source>
        <dbReference type="EMBL" id="APO72521.1"/>
    </source>
</evidence>
<feature type="transmembrane region" description="Helical" evidence="7">
    <location>
        <begin position="269"/>
        <end position="288"/>
    </location>
</feature>
<dbReference type="PANTHER" id="PTHR40074:SF2">
    <property type="entry name" value="O-ACETYLTRANSFERASE WECH"/>
    <property type="match status" value="1"/>
</dbReference>
<evidence type="ECO:0000256" key="1">
    <source>
        <dbReference type="ARBA" id="ARBA00004651"/>
    </source>
</evidence>
<evidence type="ECO:0000313" key="10">
    <source>
        <dbReference type="Proteomes" id="UP000184749"/>
    </source>
</evidence>
<feature type="transmembrane region" description="Helical" evidence="7">
    <location>
        <begin position="18"/>
        <end position="38"/>
    </location>
</feature>
<dbReference type="RefSeq" id="WP_156886644.1">
    <property type="nucleotide sequence ID" value="NZ_CP017105.1"/>
</dbReference>
<name>A0A1L5NXB9_9HYPH</name>
<feature type="transmembrane region" description="Helical" evidence="7">
    <location>
        <begin position="77"/>
        <end position="100"/>
    </location>
</feature>
<keyword evidence="6 7" id="KW-0472">Membrane</keyword>
<dbReference type="InterPro" id="IPR002656">
    <property type="entry name" value="Acyl_transf_3_dom"/>
</dbReference>
<sequence>MSLPTDALSPKRHMGIDLFRVVSFVAVVAVHARGFYLGPRATEFFLLVPRFAVPYFFLVAGYFLSRKRLSLVSTAKLYLTRLFPVFAGWLLIYLLAHELIFGDSGIMGVRQLLVEGVPAYHLWFLPSLGVSAVTFALCLKVSGIRGALVAGILLYGLGVPFVELNVEGPLHWNFRDGPFFGCIFIAIGYWIGKSGLSLTIKQSVAIASAGFLLQCLESFLLWRFFQVPPTRDIDYFISTVPYAVGIFFLALGCQSHVPGTVAKLGEKTLGSYCIHLLFLWMVQTVFVPSSIPRVLITIVIVSIASLIASNLMSKIKLLSLLVE</sequence>
<dbReference type="PANTHER" id="PTHR40074">
    <property type="entry name" value="O-ACETYLTRANSFERASE WECH"/>
    <property type="match status" value="1"/>
</dbReference>
<dbReference type="Pfam" id="PF01757">
    <property type="entry name" value="Acyl_transf_3"/>
    <property type="match status" value="1"/>
</dbReference>
<feature type="transmembrane region" description="Helical" evidence="7">
    <location>
        <begin position="44"/>
        <end position="65"/>
    </location>
</feature>
<accession>A0A1L5NXB9</accession>
<evidence type="ECO:0000259" key="8">
    <source>
        <dbReference type="Pfam" id="PF01757"/>
    </source>
</evidence>
<keyword evidence="3" id="KW-1003">Cell membrane</keyword>
<dbReference type="AlphaFoldDB" id="A0A1L5NXB9"/>
<evidence type="ECO:0000256" key="3">
    <source>
        <dbReference type="ARBA" id="ARBA00022475"/>
    </source>
</evidence>
<geneLocation type="plasmid" evidence="10">
    <name>prgalie4872d</name>
</geneLocation>
<comment type="subcellular location">
    <subcellularLocation>
        <location evidence="1">Cell membrane</location>
        <topology evidence="1">Multi-pass membrane protein</topology>
    </subcellularLocation>
</comment>
<feature type="transmembrane region" description="Helical" evidence="7">
    <location>
        <begin position="294"/>
        <end position="312"/>
    </location>
</feature>
<dbReference type="Proteomes" id="UP000184749">
    <property type="component" value="Plasmid pRgalIE4872d"/>
</dbReference>
<evidence type="ECO:0000256" key="6">
    <source>
        <dbReference type="ARBA" id="ARBA00023136"/>
    </source>
</evidence>
<keyword evidence="4 7" id="KW-0812">Transmembrane</keyword>
<evidence type="ECO:0000256" key="2">
    <source>
        <dbReference type="ARBA" id="ARBA00007400"/>
    </source>
</evidence>
<evidence type="ECO:0000256" key="5">
    <source>
        <dbReference type="ARBA" id="ARBA00022989"/>
    </source>
</evidence>
<reference evidence="9 10" key="1">
    <citation type="submission" date="2016-09" db="EMBL/GenBank/DDBJ databases">
        <title>The complete genome sequences of Rhizobium gallicum, symbiovars gallicum and phaseoli, symbionts associated to common bean (Phaseolus vulgaris).</title>
        <authorList>
            <person name="Bustos P."/>
            <person name="Santamaria R.I."/>
            <person name="Perez-Carrascal O.M."/>
            <person name="Juarez S."/>
            <person name="Lozano L."/>
            <person name="Martinez-Flores I."/>
            <person name="Martinez-Romero E."/>
            <person name="Cevallos M."/>
            <person name="Romero D."/>
            <person name="Davila G."/>
            <person name="Gonzalez V."/>
        </authorList>
    </citation>
    <scope>NUCLEOTIDE SEQUENCE [LARGE SCALE GENOMIC DNA]</scope>
    <source>
        <strain evidence="9 10">IE4872</strain>
        <plasmid evidence="10">prgalie4872d</plasmid>
    </source>
</reference>
<dbReference type="OrthoDB" id="1072135at2"/>
<feature type="transmembrane region" description="Helical" evidence="7">
    <location>
        <begin position="146"/>
        <end position="162"/>
    </location>
</feature>
<protein>
    <submittedName>
        <fullName evidence="9">Acyltransferase 3 family protein</fullName>
    </submittedName>
</protein>
<keyword evidence="5 7" id="KW-1133">Transmembrane helix</keyword>
<comment type="similarity">
    <text evidence="2">Belongs to the acyltransferase 3 family.</text>
</comment>
<dbReference type="GO" id="GO:0005886">
    <property type="term" value="C:plasma membrane"/>
    <property type="evidence" value="ECO:0007669"/>
    <property type="project" value="UniProtKB-SubCell"/>
</dbReference>
<dbReference type="GO" id="GO:0016413">
    <property type="term" value="F:O-acetyltransferase activity"/>
    <property type="evidence" value="ECO:0007669"/>
    <property type="project" value="TreeGrafter"/>
</dbReference>
<gene>
    <name evidence="9" type="ORF">IE4872_PD02005</name>
</gene>
<feature type="transmembrane region" description="Helical" evidence="7">
    <location>
        <begin position="204"/>
        <end position="224"/>
    </location>
</feature>
<keyword evidence="9" id="KW-0614">Plasmid</keyword>
<feature type="domain" description="Acyltransferase 3" evidence="8">
    <location>
        <begin position="15"/>
        <end position="307"/>
    </location>
</feature>
<dbReference type="EMBL" id="CP017105">
    <property type="protein sequence ID" value="APO72521.1"/>
    <property type="molecule type" value="Genomic_DNA"/>
</dbReference>
<feature type="transmembrane region" description="Helical" evidence="7">
    <location>
        <begin position="120"/>
        <end position="139"/>
    </location>
</feature>
<keyword evidence="9" id="KW-0808">Transferase</keyword>
<evidence type="ECO:0000256" key="4">
    <source>
        <dbReference type="ARBA" id="ARBA00022692"/>
    </source>
</evidence>